<sequence>MNQLPRTYAAWADLLERCGQGDDATLELLGQGIWQPDAGTAIRFANLVNAAYTARKQRWLDSFSRSQRVGPAVRSPQDFAQLLRQATANLSPLYRLIALPALPADLRQTLQTDLTKFVQDVAATLRDNVQREGGNRREELLLALRGFGAPPAALVASTPAAVHPPSGGRRIVF</sequence>
<gene>
    <name evidence="1" type="ORF">HMJ29_13015</name>
</gene>
<evidence type="ECO:0000313" key="1">
    <source>
        <dbReference type="EMBL" id="QJX47813.1"/>
    </source>
</evidence>
<accession>A0A6M6BKC5</accession>
<name>A0A6M6BKC5_9BACT</name>
<dbReference type="RefSeq" id="WP_171591905.1">
    <property type="nucleotide sequence ID" value="NZ_CP053538.1"/>
</dbReference>
<evidence type="ECO:0000313" key="2">
    <source>
        <dbReference type="Proteomes" id="UP000501623"/>
    </source>
</evidence>
<dbReference type="KEGG" id="hts:HMJ29_13015"/>
<keyword evidence="2" id="KW-1185">Reference proteome</keyword>
<dbReference type="EMBL" id="CP053538">
    <property type="protein sequence ID" value="QJX47813.1"/>
    <property type="molecule type" value="Genomic_DNA"/>
</dbReference>
<proteinExistence type="predicted"/>
<protein>
    <submittedName>
        <fullName evidence="1">Uncharacterized protein</fullName>
    </submittedName>
</protein>
<reference evidence="1 2" key="1">
    <citation type="submission" date="2020-05" db="EMBL/GenBank/DDBJ databases">
        <title>Complete genome sequence of Hymenobacter sp. TS19 in Coasted Sand Dune.</title>
        <authorList>
            <person name="Lee J.-H."/>
            <person name="Jung J.-H."/>
            <person name="Jeong S."/>
            <person name="Zhao L."/>
            <person name="Kim M.-K."/>
            <person name="Seo H.-S."/>
            <person name="Lim S."/>
        </authorList>
    </citation>
    <scope>NUCLEOTIDE SEQUENCE [LARGE SCALE GENOMIC DNA]</scope>
    <source>
        <strain evidence="1 2">TS19</strain>
    </source>
</reference>
<organism evidence="1 2">
    <name type="scientific">Hymenobacter taeanensis</name>
    <dbReference type="NCBI Taxonomy" id="2735321"/>
    <lineage>
        <taxon>Bacteria</taxon>
        <taxon>Pseudomonadati</taxon>
        <taxon>Bacteroidota</taxon>
        <taxon>Cytophagia</taxon>
        <taxon>Cytophagales</taxon>
        <taxon>Hymenobacteraceae</taxon>
        <taxon>Hymenobacter</taxon>
    </lineage>
</organism>
<dbReference type="AlphaFoldDB" id="A0A6M6BKC5"/>
<dbReference type="Proteomes" id="UP000501623">
    <property type="component" value="Chromosome"/>
</dbReference>